<gene>
    <name evidence="1" type="ORF">V6N11_077302</name>
</gene>
<accession>A0ABR2TD96</accession>
<evidence type="ECO:0000313" key="1">
    <source>
        <dbReference type="EMBL" id="KAK9035255.1"/>
    </source>
</evidence>
<evidence type="ECO:0000313" key="2">
    <source>
        <dbReference type="Proteomes" id="UP001396334"/>
    </source>
</evidence>
<dbReference type="Proteomes" id="UP001396334">
    <property type="component" value="Unassembled WGS sequence"/>
</dbReference>
<proteinExistence type="predicted"/>
<comment type="caution">
    <text evidence="1">The sequence shown here is derived from an EMBL/GenBank/DDBJ whole genome shotgun (WGS) entry which is preliminary data.</text>
</comment>
<name>A0ABR2TD96_9ROSI</name>
<dbReference type="EMBL" id="JBBPBN010000006">
    <property type="protein sequence ID" value="KAK9035255.1"/>
    <property type="molecule type" value="Genomic_DNA"/>
</dbReference>
<protein>
    <submittedName>
        <fullName evidence="1">Uncharacterized protein</fullName>
    </submittedName>
</protein>
<keyword evidence="2" id="KW-1185">Reference proteome</keyword>
<reference evidence="1 2" key="1">
    <citation type="journal article" date="2024" name="G3 (Bethesda)">
        <title>Genome assembly of Hibiscus sabdariffa L. provides insights into metabolisms of medicinal natural products.</title>
        <authorList>
            <person name="Kim T."/>
        </authorList>
    </citation>
    <scope>NUCLEOTIDE SEQUENCE [LARGE SCALE GENOMIC DNA]</scope>
    <source>
        <strain evidence="1">TK-2024</strain>
        <tissue evidence="1">Old leaves</tissue>
    </source>
</reference>
<organism evidence="1 2">
    <name type="scientific">Hibiscus sabdariffa</name>
    <name type="common">roselle</name>
    <dbReference type="NCBI Taxonomy" id="183260"/>
    <lineage>
        <taxon>Eukaryota</taxon>
        <taxon>Viridiplantae</taxon>
        <taxon>Streptophyta</taxon>
        <taxon>Embryophyta</taxon>
        <taxon>Tracheophyta</taxon>
        <taxon>Spermatophyta</taxon>
        <taxon>Magnoliopsida</taxon>
        <taxon>eudicotyledons</taxon>
        <taxon>Gunneridae</taxon>
        <taxon>Pentapetalae</taxon>
        <taxon>rosids</taxon>
        <taxon>malvids</taxon>
        <taxon>Malvales</taxon>
        <taxon>Malvaceae</taxon>
        <taxon>Malvoideae</taxon>
        <taxon>Hibiscus</taxon>
    </lineage>
</organism>
<sequence>MCTEGVKRRVGFWDLVQISSAHQIPAWECNRGAMHFGEGCWNSRTQDSGELLDAIKGFEVDKNSISDFEGRKKKLFLGGTRMKKKILDTKSI</sequence>